<feature type="compositionally biased region" description="Low complexity" evidence="1">
    <location>
        <begin position="114"/>
        <end position="124"/>
    </location>
</feature>
<dbReference type="EMBL" id="LFJN01000006">
    <property type="protein sequence ID" value="KPI43082.1"/>
    <property type="molecule type" value="Genomic_DNA"/>
</dbReference>
<protein>
    <submittedName>
        <fullName evidence="2">Uncharacterized protein</fullName>
    </submittedName>
</protein>
<dbReference type="AlphaFoldDB" id="A0A0N1HE25"/>
<proteinExistence type="predicted"/>
<dbReference type="Proteomes" id="UP000038010">
    <property type="component" value="Unassembled WGS sequence"/>
</dbReference>
<organism evidence="2 3">
    <name type="scientific">Cyphellophora attinorum</name>
    <dbReference type="NCBI Taxonomy" id="1664694"/>
    <lineage>
        <taxon>Eukaryota</taxon>
        <taxon>Fungi</taxon>
        <taxon>Dikarya</taxon>
        <taxon>Ascomycota</taxon>
        <taxon>Pezizomycotina</taxon>
        <taxon>Eurotiomycetes</taxon>
        <taxon>Chaetothyriomycetidae</taxon>
        <taxon>Chaetothyriales</taxon>
        <taxon>Cyphellophoraceae</taxon>
        <taxon>Cyphellophora</taxon>
    </lineage>
</organism>
<dbReference type="RefSeq" id="XP_018003045.1">
    <property type="nucleotide sequence ID" value="XM_018141839.1"/>
</dbReference>
<reference evidence="2 3" key="1">
    <citation type="submission" date="2015-06" db="EMBL/GenBank/DDBJ databases">
        <title>Draft genome of the ant-associated black yeast Phialophora attae CBS 131958.</title>
        <authorList>
            <person name="Moreno L.F."/>
            <person name="Stielow B.J."/>
            <person name="de Hoog S."/>
            <person name="Vicente V.A."/>
            <person name="Weiss V.A."/>
            <person name="de Vries M."/>
            <person name="Cruz L.M."/>
            <person name="Souza E.M."/>
        </authorList>
    </citation>
    <scope>NUCLEOTIDE SEQUENCE [LARGE SCALE GENOMIC DNA]</scope>
    <source>
        <strain evidence="2 3">CBS 131958</strain>
    </source>
</reference>
<accession>A0A0N1HE25</accession>
<dbReference type="GeneID" id="28733718"/>
<evidence type="ECO:0000256" key="1">
    <source>
        <dbReference type="SAM" id="MobiDB-lite"/>
    </source>
</evidence>
<sequence>MSKDATMEQGGNMKRYYESQADLAREHFNAGEYDKADKICTDLLADSRLPSLWRAQSNFILATTKQNTALEYARAAVKWYSICLDKDSEDDYLKKMLHKSQLLVNAEEARERATAASQQAAGETTGHGEVGNKSPDVEGGGQIEDEGTYETGDLGADGGEGDDGERGYENI</sequence>
<evidence type="ECO:0000313" key="2">
    <source>
        <dbReference type="EMBL" id="KPI43082.1"/>
    </source>
</evidence>
<evidence type="ECO:0000313" key="3">
    <source>
        <dbReference type="Proteomes" id="UP000038010"/>
    </source>
</evidence>
<comment type="caution">
    <text evidence="2">The sequence shown here is derived from an EMBL/GenBank/DDBJ whole genome shotgun (WGS) entry which is preliminary data.</text>
</comment>
<keyword evidence="3" id="KW-1185">Reference proteome</keyword>
<dbReference type="VEuPathDB" id="FungiDB:AB675_1911"/>
<feature type="region of interest" description="Disordered" evidence="1">
    <location>
        <begin position="107"/>
        <end position="171"/>
    </location>
</feature>
<gene>
    <name evidence="2" type="ORF">AB675_1911</name>
</gene>
<name>A0A0N1HE25_9EURO</name>